<evidence type="ECO:0000313" key="2">
    <source>
        <dbReference type="Proteomes" id="UP000823388"/>
    </source>
</evidence>
<dbReference type="AlphaFoldDB" id="A0A8T0PZK6"/>
<sequence>MCAAYLVNEKNQNCHQTHSSPNMATFAEYARQSCLGSTTNSAKYSAWCRAAGGWLSVVGTLPVGLVGGAVYSPAPWDAHILKQMATTQSHRHQPGSHCSVVCRFSTHQPSYSLLALQRWLPGCMPLPLYSTIKSMVQPFCALIDDTPHGSVVSKILNVRHVKHEKSFNM</sequence>
<name>A0A8T0PZK6_PANVG</name>
<dbReference type="Proteomes" id="UP000823388">
    <property type="component" value="Chromosome 7N"/>
</dbReference>
<evidence type="ECO:0000313" key="1">
    <source>
        <dbReference type="EMBL" id="KAG2568001.1"/>
    </source>
</evidence>
<accession>A0A8T0PZK6</accession>
<keyword evidence="2" id="KW-1185">Reference proteome</keyword>
<organism evidence="1 2">
    <name type="scientific">Panicum virgatum</name>
    <name type="common">Blackwell switchgrass</name>
    <dbReference type="NCBI Taxonomy" id="38727"/>
    <lineage>
        <taxon>Eukaryota</taxon>
        <taxon>Viridiplantae</taxon>
        <taxon>Streptophyta</taxon>
        <taxon>Embryophyta</taxon>
        <taxon>Tracheophyta</taxon>
        <taxon>Spermatophyta</taxon>
        <taxon>Magnoliopsida</taxon>
        <taxon>Liliopsida</taxon>
        <taxon>Poales</taxon>
        <taxon>Poaceae</taxon>
        <taxon>PACMAD clade</taxon>
        <taxon>Panicoideae</taxon>
        <taxon>Panicodae</taxon>
        <taxon>Paniceae</taxon>
        <taxon>Panicinae</taxon>
        <taxon>Panicum</taxon>
        <taxon>Panicum sect. Hiantes</taxon>
    </lineage>
</organism>
<proteinExistence type="predicted"/>
<comment type="caution">
    <text evidence="1">The sequence shown here is derived from an EMBL/GenBank/DDBJ whole genome shotgun (WGS) entry which is preliminary data.</text>
</comment>
<gene>
    <name evidence="1" type="ORF">PVAP13_7NG284424</name>
</gene>
<reference evidence="1" key="1">
    <citation type="submission" date="2020-05" db="EMBL/GenBank/DDBJ databases">
        <title>WGS assembly of Panicum virgatum.</title>
        <authorList>
            <person name="Lovell J.T."/>
            <person name="Jenkins J."/>
            <person name="Shu S."/>
            <person name="Juenger T.E."/>
            <person name="Schmutz J."/>
        </authorList>
    </citation>
    <scope>NUCLEOTIDE SEQUENCE</scope>
    <source>
        <strain evidence="1">AP13</strain>
    </source>
</reference>
<protein>
    <submittedName>
        <fullName evidence="1">Uncharacterized protein</fullName>
    </submittedName>
</protein>
<dbReference type="EMBL" id="CM029050">
    <property type="protein sequence ID" value="KAG2568001.1"/>
    <property type="molecule type" value="Genomic_DNA"/>
</dbReference>